<evidence type="ECO:0000313" key="4">
    <source>
        <dbReference type="Proteomes" id="UP001431902"/>
    </source>
</evidence>
<comment type="similarity">
    <text evidence="1">Belongs to the bactofilin family.</text>
</comment>
<dbReference type="Pfam" id="PF04519">
    <property type="entry name" value="Bactofilin"/>
    <property type="match status" value="1"/>
</dbReference>
<organism evidence="3 4">
    <name type="scientific">Limnohabitans lacus</name>
    <dbReference type="NCBI Taxonomy" id="3045173"/>
    <lineage>
        <taxon>Bacteria</taxon>
        <taxon>Pseudomonadati</taxon>
        <taxon>Pseudomonadota</taxon>
        <taxon>Betaproteobacteria</taxon>
        <taxon>Burkholderiales</taxon>
        <taxon>Comamonadaceae</taxon>
        <taxon>Limnohabitans</taxon>
    </lineage>
</organism>
<keyword evidence="4" id="KW-1185">Reference proteome</keyword>
<proteinExistence type="inferred from homology"/>
<evidence type="ECO:0000256" key="2">
    <source>
        <dbReference type="SAM" id="MobiDB-lite"/>
    </source>
</evidence>
<name>A0ABT6X7G9_9BURK</name>
<gene>
    <name evidence="3" type="ORF">QLQ16_08535</name>
</gene>
<feature type="region of interest" description="Disordered" evidence="2">
    <location>
        <begin position="129"/>
        <end position="150"/>
    </location>
</feature>
<accession>A0ABT6X7G9</accession>
<evidence type="ECO:0000256" key="1">
    <source>
        <dbReference type="ARBA" id="ARBA00044755"/>
    </source>
</evidence>
<dbReference type="EMBL" id="JASGBH010000005">
    <property type="protein sequence ID" value="MDI9233882.1"/>
    <property type="molecule type" value="Genomic_DNA"/>
</dbReference>
<reference evidence="3" key="1">
    <citation type="submission" date="2023-05" db="EMBL/GenBank/DDBJ databases">
        <title>Limnohabitans sp. strain HM2-2 Genome sequencing and assembly.</title>
        <authorList>
            <person name="Jung Y."/>
        </authorList>
    </citation>
    <scope>NUCLEOTIDE SEQUENCE</scope>
    <source>
        <strain evidence="3">HM2-2</strain>
    </source>
</reference>
<dbReference type="PANTHER" id="PTHR35024">
    <property type="entry name" value="HYPOTHETICAL CYTOSOLIC PROTEIN"/>
    <property type="match status" value="1"/>
</dbReference>
<evidence type="ECO:0000313" key="3">
    <source>
        <dbReference type="EMBL" id="MDI9233882.1"/>
    </source>
</evidence>
<dbReference type="Proteomes" id="UP001431902">
    <property type="component" value="Unassembled WGS sequence"/>
</dbReference>
<dbReference type="PANTHER" id="PTHR35024:SF4">
    <property type="entry name" value="POLYMER-FORMING CYTOSKELETAL PROTEIN"/>
    <property type="match status" value="1"/>
</dbReference>
<sequence>MFGNKKTNNTPLVKSPERFDTLIGRQTEIHGTLRVMQSVRIDGKLVGNIEAPKDQAITVVVGQEGEIQGDVIASRVIVAGKVSGNIDAHERVEMLASALVQGDVKYGSIAVEHGARLLGLLLQVDANGPQEPQNQAKDAIRKAQSAGVSE</sequence>
<dbReference type="InterPro" id="IPR007607">
    <property type="entry name" value="BacA/B"/>
</dbReference>
<protein>
    <submittedName>
        <fullName evidence="3">Polymer-forming cytoskeletal protein</fullName>
    </submittedName>
</protein>
<comment type="caution">
    <text evidence="3">The sequence shown here is derived from an EMBL/GenBank/DDBJ whole genome shotgun (WGS) entry which is preliminary data.</text>
</comment>
<dbReference type="RefSeq" id="WP_283224272.1">
    <property type="nucleotide sequence ID" value="NZ_JASGBH010000005.1"/>
</dbReference>